<proteinExistence type="predicted"/>
<evidence type="ECO:0000313" key="4">
    <source>
        <dbReference type="Proteomes" id="UP001239445"/>
    </source>
</evidence>
<accession>A0AAJ0F0S1</accession>
<evidence type="ECO:0000256" key="1">
    <source>
        <dbReference type="SAM" id="MobiDB-lite"/>
    </source>
</evidence>
<name>A0AAJ0F0S1_9PEZI</name>
<keyword evidence="2" id="KW-0732">Signal</keyword>
<feature type="region of interest" description="Disordered" evidence="1">
    <location>
        <begin position="48"/>
        <end position="74"/>
    </location>
</feature>
<gene>
    <name evidence="3" type="ORF">QBC47DRAFT_394023</name>
</gene>
<reference evidence="3" key="1">
    <citation type="submission" date="2023-06" db="EMBL/GenBank/DDBJ databases">
        <title>Genome-scale phylogeny and comparative genomics of the fungal order Sordariales.</title>
        <authorList>
            <consortium name="Lawrence Berkeley National Laboratory"/>
            <person name="Hensen N."/>
            <person name="Bonometti L."/>
            <person name="Westerberg I."/>
            <person name="Brannstrom I.O."/>
            <person name="Guillou S."/>
            <person name="Cros-Aarteil S."/>
            <person name="Calhoun S."/>
            <person name="Haridas S."/>
            <person name="Kuo A."/>
            <person name="Mondo S."/>
            <person name="Pangilinan J."/>
            <person name="Riley R."/>
            <person name="Labutti K."/>
            <person name="Andreopoulos B."/>
            <person name="Lipzen A."/>
            <person name="Chen C."/>
            <person name="Yanf M."/>
            <person name="Daum C."/>
            <person name="Ng V."/>
            <person name="Clum A."/>
            <person name="Steindorff A."/>
            <person name="Ohm R."/>
            <person name="Martin F."/>
            <person name="Silar P."/>
            <person name="Natvig D."/>
            <person name="Lalanne C."/>
            <person name="Gautier V."/>
            <person name="Ament-Velasquez S.L."/>
            <person name="Kruys A."/>
            <person name="Hutchinson M.I."/>
            <person name="Powell A.J."/>
            <person name="Barry K."/>
            <person name="Miller A.N."/>
            <person name="Grigoriev I.V."/>
            <person name="Debuchy R."/>
            <person name="Gladieux P."/>
            <person name="Thoren M.H."/>
            <person name="Johannesson H."/>
        </authorList>
    </citation>
    <scope>NUCLEOTIDE SEQUENCE</scope>
    <source>
        <strain evidence="3">PSN4</strain>
    </source>
</reference>
<evidence type="ECO:0000256" key="2">
    <source>
        <dbReference type="SAM" id="SignalP"/>
    </source>
</evidence>
<sequence length="91" mass="9214">MGSAAPGMRRCLVLMMVRTCFLVASGGVVVSADEIPVRMAMPRLREGIRRGAGPGAGSISGVSSGSSGAGTSGSEVSIGRLVILTFQCRQS</sequence>
<evidence type="ECO:0008006" key="5">
    <source>
        <dbReference type="Google" id="ProtNLM"/>
    </source>
</evidence>
<dbReference type="EMBL" id="MU839847">
    <property type="protein sequence ID" value="KAK1750416.1"/>
    <property type="molecule type" value="Genomic_DNA"/>
</dbReference>
<feature type="chain" id="PRO_5042615639" description="Secreted protein" evidence="2">
    <location>
        <begin position="27"/>
        <end position="91"/>
    </location>
</feature>
<feature type="signal peptide" evidence="2">
    <location>
        <begin position="1"/>
        <end position="26"/>
    </location>
</feature>
<evidence type="ECO:0000313" key="3">
    <source>
        <dbReference type="EMBL" id="KAK1750416.1"/>
    </source>
</evidence>
<keyword evidence="4" id="KW-1185">Reference proteome</keyword>
<comment type="caution">
    <text evidence="3">The sequence shown here is derived from an EMBL/GenBank/DDBJ whole genome shotgun (WGS) entry which is preliminary data.</text>
</comment>
<protein>
    <recommendedName>
        <fullName evidence="5">Secreted protein</fullName>
    </recommendedName>
</protein>
<dbReference type="Proteomes" id="UP001239445">
    <property type="component" value="Unassembled WGS sequence"/>
</dbReference>
<organism evidence="3 4">
    <name type="scientific">Echria macrotheca</name>
    <dbReference type="NCBI Taxonomy" id="438768"/>
    <lineage>
        <taxon>Eukaryota</taxon>
        <taxon>Fungi</taxon>
        <taxon>Dikarya</taxon>
        <taxon>Ascomycota</taxon>
        <taxon>Pezizomycotina</taxon>
        <taxon>Sordariomycetes</taxon>
        <taxon>Sordariomycetidae</taxon>
        <taxon>Sordariales</taxon>
        <taxon>Schizotheciaceae</taxon>
        <taxon>Echria</taxon>
    </lineage>
</organism>
<dbReference type="AlphaFoldDB" id="A0AAJ0F0S1"/>